<dbReference type="InterPro" id="IPR050700">
    <property type="entry name" value="YIM1/Zinc_Alcohol_DH_Fams"/>
</dbReference>
<dbReference type="SUPFAM" id="SSF51735">
    <property type="entry name" value="NAD(P)-binding Rossmann-fold domains"/>
    <property type="match status" value="1"/>
</dbReference>
<sequence>MKVVSYHQYGPPEVLKIEDRPKPIPKDNEVLVRVYATTVTSGDTRLRSSNFPGIAWLIVRLVYGLFTPKKKVLGHEFAGVVEAVGKEVRKFAPGDEVLGTPTGLETGSYAEYLSIPENRSKGVLGLKPKSLDFNEAAALPVGGMTALYLLQKAAIQKGQKVLIYGASGSVGSIALQIAKAKGAIVTAVCSSTNFEMVQSLGADELIDYKSQDYSMLGTQYDIVLDAVGKSSKTKAKKILKKEGQFVSVAGITKPKQEHLDALCRLAKEGKIKPYLSKVYPLNQIVAAHEYVDLGHKKGNIAIDMKP</sequence>
<dbReference type="AlphaFoldDB" id="A0A7H0VEY4"/>
<dbReference type="GO" id="GO:0008270">
    <property type="term" value="F:zinc ion binding"/>
    <property type="evidence" value="ECO:0007669"/>
    <property type="project" value="InterPro"/>
</dbReference>
<dbReference type="RefSeq" id="WP_210758809.1">
    <property type="nucleotide sequence ID" value="NZ_CP060139.1"/>
</dbReference>
<dbReference type="InterPro" id="IPR013149">
    <property type="entry name" value="ADH-like_C"/>
</dbReference>
<evidence type="ECO:0000256" key="2">
    <source>
        <dbReference type="RuleBase" id="RU361277"/>
    </source>
</evidence>
<feature type="domain" description="Enoyl reductase (ER)" evidence="3">
    <location>
        <begin position="10"/>
        <end position="302"/>
    </location>
</feature>
<keyword evidence="2" id="KW-0862">Zinc</keyword>
<keyword evidence="2" id="KW-0479">Metal-binding</keyword>
<dbReference type="CDD" id="cd08267">
    <property type="entry name" value="MDR1"/>
    <property type="match status" value="1"/>
</dbReference>
<evidence type="ECO:0000313" key="4">
    <source>
        <dbReference type="EMBL" id="QNR24282.1"/>
    </source>
</evidence>
<comment type="similarity">
    <text evidence="2">Belongs to the zinc-containing alcohol dehydrogenase family.</text>
</comment>
<accession>A0A7H0VEY4</accession>
<dbReference type="PANTHER" id="PTHR11695">
    <property type="entry name" value="ALCOHOL DEHYDROGENASE RELATED"/>
    <property type="match status" value="1"/>
</dbReference>
<dbReference type="Proteomes" id="UP000516305">
    <property type="component" value="Chromosome"/>
</dbReference>
<keyword evidence="1" id="KW-0560">Oxidoreductase</keyword>
<dbReference type="Pfam" id="PF00107">
    <property type="entry name" value="ADH_zinc_N"/>
    <property type="match status" value="1"/>
</dbReference>
<evidence type="ECO:0000313" key="5">
    <source>
        <dbReference type="Proteomes" id="UP000516305"/>
    </source>
</evidence>
<dbReference type="SUPFAM" id="SSF50129">
    <property type="entry name" value="GroES-like"/>
    <property type="match status" value="1"/>
</dbReference>
<evidence type="ECO:0000256" key="1">
    <source>
        <dbReference type="ARBA" id="ARBA00023002"/>
    </source>
</evidence>
<dbReference type="InterPro" id="IPR011032">
    <property type="entry name" value="GroES-like_sf"/>
</dbReference>
<protein>
    <submittedName>
        <fullName evidence="4">NAD(P)-dependent alcohol dehydrogenase</fullName>
    </submittedName>
</protein>
<dbReference type="KEGG" id="chyd:H4K34_00145"/>
<dbReference type="PROSITE" id="PS00059">
    <property type="entry name" value="ADH_ZINC"/>
    <property type="match status" value="1"/>
</dbReference>
<keyword evidence="5" id="KW-1185">Reference proteome</keyword>
<gene>
    <name evidence="4" type="ORF">H4K34_00145</name>
</gene>
<reference evidence="4 5" key="1">
    <citation type="submission" date="2020-08" db="EMBL/GenBank/DDBJ databases">
        <title>Croceimicrobium hydrocarbonivorans gen. nov., sp. nov., a novel marine bacterium isolated from a bacterial consortium that degrades polyethylene terephthalate.</title>
        <authorList>
            <person name="Liu R."/>
        </authorList>
    </citation>
    <scope>NUCLEOTIDE SEQUENCE [LARGE SCALE GENOMIC DNA]</scope>
    <source>
        <strain evidence="4 5">A20-9</strain>
    </source>
</reference>
<proteinExistence type="inferred from homology"/>
<dbReference type="InterPro" id="IPR036291">
    <property type="entry name" value="NAD(P)-bd_dom_sf"/>
</dbReference>
<dbReference type="GO" id="GO:0016616">
    <property type="term" value="F:oxidoreductase activity, acting on the CH-OH group of donors, NAD or NADP as acceptor"/>
    <property type="evidence" value="ECO:0007669"/>
    <property type="project" value="UniProtKB-ARBA"/>
</dbReference>
<comment type="cofactor">
    <cofactor evidence="2">
        <name>Zn(2+)</name>
        <dbReference type="ChEBI" id="CHEBI:29105"/>
    </cofactor>
</comment>
<dbReference type="InterPro" id="IPR020843">
    <property type="entry name" value="ER"/>
</dbReference>
<dbReference type="InterPro" id="IPR013154">
    <property type="entry name" value="ADH-like_N"/>
</dbReference>
<dbReference type="EMBL" id="CP060139">
    <property type="protein sequence ID" value="QNR24282.1"/>
    <property type="molecule type" value="Genomic_DNA"/>
</dbReference>
<dbReference type="SMART" id="SM00829">
    <property type="entry name" value="PKS_ER"/>
    <property type="match status" value="1"/>
</dbReference>
<dbReference type="PANTHER" id="PTHR11695:SF648">
    <property type="entry name" value="ZINC-BINDING OXIDOREDUCTASE"/>
    <property type="match status" value="1"/>
</dbReference>
<dbReference type="Pfam" id="PF08240">
    <property type="entry name" value="ADH_N"/>
    <property type="match status" value="1"/>
</dbReference>
<dbReference type="Gene3D" id="3.90.180.10">
    <property type="entry name" value="Medium-chain alcohol dehydrogenases, catalytic domain"/>
    <property type="match status" value="1"/>
</dbReference>
<name>A0A7H0VEY4_9FLAO</name>
<organism evidence="4 5">
    <name type="scientific">Croceimicrobium hydrocarbonivorans</name>
    <dbReference type="NCBI Taxonomy" id="2761580"/>
    <lineage>
        <taxon>Bacteria</taxon>
        <taxon>Pseudomonadati</taxon>
        <taxon>Bacteroidota</taxon>
        <taxon>Flavobacteriia</taxon>
        <taxon>Flavobacteriales</taxon>
        <taxon>Owenweeksiaceae</taxon>
        <taxon>Croceimicrobium</taxon>
    </lineage>
</organism>
<evidence type="ECO:0000259" key="3">
    <source>
        <dbReference type="SMART" id="SM00829"/>
    </source>
</evidence>
<dbReference type="InterPro" id="IPR002328">
    <property type="entry name" value="ADH_Zn_CS"/>
</dbReference>
<dbReference type="Gene3D" id="3.40.50.720">
    <property type="entry name" value="NAD(P)-binding Rossmann-like Domain"/>
    <property type="match status" value="1"/>
</dbReference>